<dbReference type="EMBL" id="CM042047">
    <property type="protein sequence ID" value="KAI3771710.1"/>
    <property type="molecule type" value="Genomic_DNA"/>
</dbReference>
<accession>A0ACB9FLI3</accession>
<keyword evidence="2" id="KW-1185">Reference proteome</keyword>
<proteinExistence type="predicted"/>
<evidence type="ECO:0000313" key="2">
    <source>
        <dbReference type="Proteomes" id="UP001055879"/>
    </source>
</evidence>
<sequence>MLPAEPCFILEADSIIDSYQGFTLSQTSVLTKYRPLLTPTHRLTSAYPHPSALAVTLHHRRRLQSSVDDSTQS</sequence>
<gene>
    <name evidence="1" type="ORF">L6452_02877</name>
</gene>
<protein>
    <submittedName>
        <fullName evidence="1">Uncharacterized protein</fullName>
    </submittedName>
</protein>
<dbReference type="Proteomes" id="UP001055879">
    <property type="component" value="Linkage Group LG01"/>
</dbReference>
<reference evidence="1 2" key="2">
    <citation type="journal article" date="2022" name="Mol. Ecol. Resour.">
        <title>The genomes of chicory, endive, great burdock and yacon provide insights into Asteraceae paleo-polyploidization history and plant inulin production.</title>
        <authorList>
            <person name="Fan W."/>
            <person name="Wang S."/>
            <person name="Wang H."/>
            <person name="Wang A."/>
            <person name="Jiang F."/>
            <person name="Liu H."/>
            <person name="Zhao H."/>
            <person name="Xu D."/>
            <person name="Zhang Y."/>
        </authorList>
    </citation>
    <scope>NUCLEOTIDE SEQUENCE [LARGE SCALE GENOMIC DNA]</scope>
    <source>
        <strain evidence="2">cv. Niubang</strain>
    </source>
</reference>
<reference evidence="2" key="1">
    <citation type="journal article" date="2022" name="Mol. Ecol. Resour.">
        <title>The genomes of chicory, endive, great burdock and yacon provide insights into Asteraceae palaeo-polyploidization history and plant inulin production.</title>
        <authorList>
            <person name="Fan W."/>
            <person name="Wang S."/>
            <person name="Wang H."/>
            <person name="Wang A."/>
            <person name="Jiang F."/>
            <person name="Liu H."/>
            <person name="Zhao H."/>
            <person name="Xu D."/>
            <person name="Zhang Y."/>
        </authorList>
    </citation>
    <scope>NUCLEOTIDE SEQUENCE [LARGE SCALE GENOMIC DNA]</scope>
    <source>
        <strain evidence="2">cv. Niubang</strain>
    </source>
</reference>
<evidence type="ECO:0000313" key="1">
    <source>
        <dbReference type="EMBL" id="KAI3771710.1"/>
    </source>
</evidence>
<name>A0ACB9FLI3_ARCLA</name>
<comment type="caution">
    <text evidence="1">The sequence shown here is derived from an EMBL/GenBank/DDBJ whole genome shotgun (WGS) entry which is preliminary data.</text>
</comment>
<organism evidence="1 2">
    <name type="scientific">Arctium lappa</name>
    <name type="common">Greater burdock</name>
    <name type="synonym">Lappa major</name>
    <dbReference type="NCBI Taxonomy" id="4217"/>
    <lineage>
        <taxon>Eukaryota</taxon>
        <taxon>Viridiplantae</taxon>
        <taxon>Streptophyta</taxon>
        <taxon>Embryophyta</taxon>
        <taxon>Tracheophyta</taxon>
        <taxon>Spermatophyta</taxon>
        <taxon>Magnoliopsida</taxon>
        <taxon>eudicotyledons</taxon>
        <taxon>Gunneridae</taxon>
        <taxon>Pentapetalae</taxon>
        <taxon>asterids</taxon>
        <taxon>campanulids</taxon>
        <taxon>Asterales</taxon>
        <taxon>Asteraceae</taxon>
        <taxon>Carduoideae</taxon>
        <taxon>Cardueae</taxon>
        <taxon>Arctiinae</taxon>
        <taxon>Arctium</taxon>
    </lineage>
</organism>